<reference evidence="2" key="1">
    <citation type="journal article" date="2014" name="Int. J. Syst. Evol. Microbiol.">
        <title>Complete genome of a new Firmicutes species belonging to the dominant human colonic microbiota ('Ruminococcus bicirculans') reveals two chromosomes and a selective capacity to utilize plant glucans.</title>
        <authorList>
            <consortium name="NISC Comparative Sequencing Program"/>
            <person name="Wegmann U."/>
            <person name="Louis P."/>
            <person name="Goesmann A."/>
            <person name="Henrissat B."/>
            <person name="Duncan S.H."/>
            <person name="Flint H.J."/>
        </authorList>
    </citation>
    <scope>NUCLEOTIDE SEQUENCE</scope>
    <source>
        <strain evidence="2">VKM Ac-1246</strain>
    </source>
</reference>
<keyword evidence="3" id="KW-1185">Reference proteome</keyword>
<dbReference type="RefSeq" id="WP_189117779.1">
    <property type="nucleotide sequence ID" value="NZ_BMRK01000004.1"/>
</dbReference>
<evidence type="ECO:0000313" key="2">
    <source>
        <dbReference type="EMBL" id="GLJ67536.1"/>
    </source>
</evidence>
<dbReference type="EMBL" id="BSEL01000004">
    <property type="protein sequence ID" value="GLJ67536.1"/>
    <property type="molecule type" value="Genomic_DNA"/>
</dbReference>
<protein>
    <submittedName>
        <fullName evidence="2">Uncharacterized protein</fullName>
    </submittedName>
</protein>
<sequence length="70" mass="6891">MVTAPLALVLGIISFFMTRGSASTIAGTIVNVLFGIALASTILGPPMISGLESGSNAVIQGVSDSIGAGR</sequence>
<organism evidence="2 3">
    <name type="scientific">Nocardioides luteus</name>
    <dbReference type="NCBI Taxonomy" id="1844"/>
    <lineage>
        <taxon>Bacteria</taxon>
        <taxon>Bacillati</taxon>
        <taxon>Actinomycetota</taxon>
        <taxon>Actinomycetes</taxon>
        <taxon>Propionibacteriales</taxon>
        <taxon>Nocardioidaceae</taxon>
        <taxon>Nocardioides</taxon>
    </lineage>
</organism>
<evidence type="ECO:0000313" key="3">
    <source>
        <dbReference type="Proteomes" id="UP001142292"/>
    </source>
</evidence>
<accession>A0ABQ5SUQ0</accession>
<reference evidence="2" key="2">
    <citation type="submission" date="2023-01" db="EMBL/GenBank/DDBJ databases">
        <authorList>
            <person name="Sun Q."/>
            <person name="Evtushenko L."/>
        </authorList>
    </citation>
    <scope>NUCLEOTIDE SEQUENCE</scope>
    <source>
        <strain evidence="2">VKM Ac-1246</strain>
    </source>
</reference>
<evidence type="ECO:0000256" key="1">
    <source>
        <dbReference type="SAM" id="Phobius"/>
    </source>
</evidence>
<comment type="caution">
    <text evidence="2">The sequence shown here is derived from an EMBL/GenBank/DDBJ whole genome shotgun (WGS) entry which is preliminary data.</text>
</comment>
<gene>
    <name evidence="2" type="ORF">GCM10017579_15720</name>
</gene>
<name>A0ABQ5SUQ0_9ACTN</name>
<dbReference type="Proteomes" id="UP001142292">
    <property type="component" value="Unassembled WGS sequence"/>
</dbReference>
<keyword evidence="1" id="KW-0812">Transmembrane</keyword>
<keyword evidence="1" id="KW-0472">Membrane</keyword>
<proteinExistence type="predicted"/>
<keyword evidence="1" id="KW-1133">Transmembrane helix</keyword>
<feature type="transmembrane region" description="Helical" evidence="1">
    <location>
        <begin position="32"/>
        <end position="51"/>
    </location>
</feature>